<dbReference type="InterPro" id="IPR012674">
    <property type="entry name" value="Calycin"/>
</dbReference>
<keyword evidence="4" id="KW-0449">Lipoprotein</keyword>
<comment type="similarity">
    <text evidence="1 2">Belongs to the calycin superfamily. Lipocalin family.</text>
</comment>
<organism evidence="4">
    <name type="scientific">uncultured Campylobacterales bacterium</name>
    <dbReference type="NCBI Taxonomy" id="352960"/>
    <lineage>
        <taxon>Bacteria</taxon>
        <taxon>Pseudomonadati</taxon>
        <taxon>Campylobacterota</taxon>
        <taxon>Epsilonproteobacteria</taxon>
        <taxon>Campylobacterales</taxon>
        <taxon>environmental samples</taxon>
    </lineage>
</organism>
<reference evidence="4" key="1">
    <citation type="submission" date="2020-01" db="EMBL/GenBank/DDBJ databases">
        <authorList>
            <person name="Meier V. D."/>
            <person name="Meier V D."/>
        </authorList>
    </citation>
    <scope>NUCLEOTIDE SEQUENCE</scope>
    <source>
        <strain evidence="4">HLG_WM_MAG_12</strain>
    </source>
</reference>
<dbReference type="PANTHER" id="PTHR10612:SF34">
    <property type="entry name" value="APOLIPOPROTEIN D"/>
    <property type="match status" value="1"/>
</dbReference>
<dbReference type="PROSITE" id="PS00213">
    <property type="entry name" value="LIPOCALIN"/>
    <property type="match status" value="1"/>
</dbReference>
<proteinExistence type="inferred from homology"/>
<evidence type="ECO:0000259" key="3">
    <source>
        <dbReference type="Pfam" id="PF08212"/>
    </source>
</evidence>
<dbReference type="PIRSF" id="PIRSF036893">
    <property type="entry name" value="Lipocalin_ApoD"/>
    <property type="match status" value="1"/>
</dbReference>
<evidence type="ECO:0000256" key="1">
    <source>
        <dbReference type="ARBA" id="ARBA00006889"/>
    </source>
</evidence>
<dbReference type="InterPro" id="IPR022271">
    <property type="entry name" value="Lipocalin_ApoD"/>
</dbReference>
<name>A0A6S6SX22_9BACT</name>
<dbReference type="AlphaFoldDB" id="A0A6S6SX22"/>
<dbReference type="InterPro" id="IPR022272">
    <property type="entry name" value="Lipocalin_CS"/>
</dbReference>
<dbReference type="EMBL" id="CACVAW010000044">
    <property type="protein sequence ID" value="CAA6811631.1"/>
    <property type="molecule type" value="Genomic_DNA"/>
</dbReference>
<sequence length="158" mass="18985">MKFIVFLLLVLNTLSAVDKEKFSGRWYEIARTPNKYQKECTKSYVEYDFVNKNKVKNICQTKDNETNKYKGHASLVDKDYLKLRYYLIFTVKYKITYLNDYKTAVVADDKYLWILSREKNINETELEKILNIIKDHKNFSKLIFSDYAPIKYTKKKNK</sequence>
<dbReference type="SUPFAM" id="SSF50814">
    <property type="entry name" value="Lipocalins"/>
    <property type="match status" value="1"/>
</dbReference>
<dbReference type="InterPro" id="IPR000566">
    <property type="entry name" value="Lipocln_cytosolic_FA-bd_dom"/>
</dbReference>
<protein>
    <submittedName>
        <fullName evidence="4">Outer membrane lipoprotein Blc</fullName>
    </submittedName>
</protein>
<feature type="domain" description="Lipocalin/cytosolic fatty-acid binding" evidence="3">
    <location>
        <begin position="17"/>
        <end position="136"/>
    </location>
</feature>
<evidence type="ECO:0000313" key="4">
    <source>
        <dbReference type="EMBL" id="CAA6811631.1"/>
    </source>
</evidence>
<evidence type="ECO:0000256" key="2">
    <source>
        <dbReference type="PIRNR" id="PIRNR036893"/>
    </source>
</evidence>
<dbReference type="Gene3D" id="2.40.128.20">
    <property type="match status" value="1"/>
</dbReference>
<dbReference type="PANTHER" id="PTHR10612">
    <property type="entry name" value="APOLIPOPROTEIN D"/>
    <property type="match status" value="1"/>
</dbReference>
<accession>A0A6S6SX22</accession>
<gene>
    <name evidence="4" type="ORF">HELGO_WM6455</name>
</gene>
<dbReference type="Pfam" id="PF08212">
    <property type="entry name" value="Lipocalin_2"/>
    <property type="match status" value="1"/>
</dbReference>
<dbReference type="GO" id="GO:0006950">
    <property type="term" value="P:response to stress"/>
    <property type="evidence" value="ECO:0007669"/>
    <property type="project" value="UniProtKB-ARBA"/>
</dbReference>